<keyword evidence="3" id="KW-1185">Reference proteome</keyword>
<feature type="compositionally biased region" description="Polar residues" evidence="1">
    <location>
        <begin position="753"/>
        <end position="767"/>
    </location>
</feature>
<protein>
    <submittedName>
        <fullName evidence="2">Uncharacterized protein</fullName>
    </submittedName>
</protein>
<feature type="region of interest" description="Disordered" evidence="1">
    <location>
        <begin position="648"/>
        <end position="780"/>
    </location>
</feature>
<accession>A0A821PG14</accession>
<dbReference type="EMBL" id="CAJOBZ010000006">
    <property type="protein sequence ID" value="CAF4805413.1"/>
    <property type="molecule type" value="Genomic_DNA"/>
</dbReference>
<gene>
    <name evidence="2" type="ORF">PMACD_LOCUS3705</name>
</gene>
<comment type="caution">
    <text evidence="2">The sequence shown here is derived from an EMBL/GenBank/DDBJ whole genome shotgun (WGS) entry which is preliminary data.</text>
</comment>
<evidence type="ECO:0000313" key="3">
    <source>
        <dbReference type="Proteomes" id="UP000663880"/>
    </source>
</evidence>
<feature type="compositionally biased region" description="Basic and acidic residues" evidence="1">
    <location>
        <begin position="692"/>
        <end position="720"/>
    </location>
</feature>
<feature type="compositionally biased region" description="Basic residues" evidence="1">
    <location>
        <begin position="770"/>
        <end position="780"/>
    </location>
</feature>
<feature type="region of interest" description="Disordered" evidence="1">
    <location>
        <begin position="170"/>
        <end position="193"/>
    </location>
</feature>
<dbReference type="Proteomes" id="UP000663880">
    <property type="component" value="Unassembled WGS sequence"/>
</dbReference>
<organism evidence="2 3">
    <name type="scientific">Pieris macdunnoughi</name>
    <dbReference type="NCBI Taxonomy" id="345717"/>
    <lineage>
        <taxon>Eukaryota</taxon>
        <taxon>Metazoa</taxon>
        <taxon>Ecdysozoa</taxon>
        <taxon>Arthropoda</taxon>
        <taxon>Hexapoda</taxon>
        <taxon>Insecta</taxon>
        <taxon>Pterygota</taxon>
        <taxon>Neoptera</taxon>
        <taxon>Endopterygota</taxon>
        <taxon>Lepidoptera</taxon>
        <taxon>Glossata</taxon>
        <taxon>Ditrysia</taxon>
        <taxon>Papilionoidea</taxon>
        <taxon>Pieridae</taxon>
        <taxon>Pierinae</taxon>
        <taxon>Pieris</taxon>
    </lineage>
</organism>
<reference evidence="2" key="1">
    <citation type="submission" date="2021-02" db="EMBL/GenBank/DDBJ databases">
        <authorList>
            <person name="Steward A R."/>
        </authorList>
    </citation>
    <scope>NUCLEOTIDE SEQUENCE</scope>
</reference>
<feature type="compositionally biased region" description="Basic and acidic residues" evidence="1">
    <location>
        <begin position="741"/>
        <end position="752"/>
    </location>
</feature>
<proteinExistence type="predicted"/>
<dbReference type="AlphaFoldDB" id="A0A821PG14"/>
<name>A0A821PG14_9NEOP</name>
<sequence>MSDIEEENMVTFRTGIGEISVGGFSRNSNSKMMLMNNIDQFNSNRYKLDLPQHDVRSMYRERAISPFSLRSDVGPPRFHPGQYASSHRSVIDGRSRSPMSIRSVDTTRTAIDITNALKFETFNTHELQIIKEIVCRKLKLKQRRRYEKNRHKSMVLKSNRSNIIRHIRSMKYSDRDSSDSPISGNEDDRLLRRPHISQVDKSLLMNSINNKDQYTNHTIALKKNIFSIKQKASNNCAEVAKPDSTQTCNEGRTLKDYFSSEYMFPSQRFNNTTESENNSNDIPKLVVSQECLSSENEEIFSDSENRKRSFDHQFNNNAKRIKLANSVTNSELNSLKDTFKKPLVPKLKDTSNAKEIAISESVPPTILVNNNEVPGDIQNECEESKLAEVSMKSSFSKRKLFTQKVDFLNSKGLSDTAGPSPITKVDNKERNKTRKLVTTQSCLNRNVSDEDDNVLDLIHKIVPADQIYAASSKTNTVTDDKFDSDVSGTFTDETLNGTVLEQTNIDKDENGKLASSSKAKDCRVTRQNVLCQNSGSSKTVSQRSNRMITFWETDIESEMESENIPVWKIARPTANRDHFKDVTVSALNTTHRVGKNRAKILTVQDLKNKIANSKKRLNTATEVEEPYDQEQTIKKVIPKVIEDINNQIQLEPEKPAKEKKKTIASSNKNKKPNTPEVSNIQQSKRIRRPNKKYSECEDETTKAKKSKTEESSKTLKDNAKDANSSLDTSDNLNVSSRTRSKRSESDERRTSKENSFQLSDDNHNISLKSLRPRKNKNNAF</sequence>
<dbReference type="OrthoDB" id="7381781at2759"/>
<evidence type="ECO:0000256" key="1">
    <source>
        <dbReference type="SAM" id="MobiDB-lite"/>
    </source>
</evidence>
<evidence type="ECO:0000313" key="2">
    <source>
        <dbReference type="EMBL" id="CAF4805413.1"/>
    </source>
</evidence>
<feature type="compositionally biased region" description="Polar residues" evidence="1">
    <location>
        <begin position="721"/>
        <end position="737"/>
    </location>
</feature>